<name>A0A6B3L4F8_9BACT</name>
<dbReference type="Proteomes" id="UP000475117">
    <property type="component" value="Chromosome"/>
</dbReference>
<reference evidence="1 2" key="1">
    <citation type="submission" date="2020-12" db="EMBL/GenBank/DDBJ databases">
        <title>Sulforoseuscoccus oceanibium gen. nov., sp. nov., a representative of the phylum Verrucomicrobia with special cytoplasmic membrane, and proposal of Sulforoseuscoccusaceae fam. nov.</title>
        <authorList>
            <person name="Xi F."/>
        </authorList>
    </citation>
    <scope>NUCLEOTIDE SEQUENCE [LARGE SCALE GENOMIC DNA]</scope>
    <source>
        <strain evidence="1 2">T37</strain>
    </source>
</reference>
<proteinExistence type="predicted"/>
<organism evidence="1 2">
    <name type="scientific">Sulfuriroseicoccus oceanibius</name>
    <dbReference type="NCBI Taxonomy" id="2707525"/>
    <lineage>
        <taxon>Bacteria</taxon>
        <taxon>Pseudomonadati</taxon>
        <taxon>Verrucomicrobiota</taxon>
        <taxon>Verrucomicrobiia</taxon>
        <taxon>Verrucomicrobiales</taxon>
        <taxon>Verrucomicrobiaceae</taxon>
        <taxon>Sulfuriroseicoccus</taxon>
    </lineage>
</organism>
<dbReference type="RefSeq" id="WP_164364905.1">
    <property type="nucleotide sequence ID" value="NZ_CP066776.1"/>
</dbReference>
<dbReference type="KEGG" id="soa:G3M56_000215"/>
<dbReference type="AlphaFoldDB" id="A0A6B3L4F8"/>
<accession>A0A6B3L4F8</accession>
<evidence type="ECO:0000313" key="1">
    <source>
        <dbReference type="EMBL" id="QQL45047.1"/>
    </source>
</evidence>
<dbReference type="EMBL" id="CP066776">
    <property type="protein sequence ID" value="QQL45047.1"/>
    <property type="molecule type" value="Genomic_DNA"/>
</dbReference>
<evidence type="ECO:0000313" key="2">
    <source>
        <dbReference type="Proteomes" id="UP000475117"/>
    </source>
</evidence>
<gene>
    <name evidence="1" type="ORF">G3M56_000215</name>
</gene>
<protein>
    <submittedName>
        <fullName evidence="1">Uncharacterized protein</fullName>
    </submittedName>
</protein>
<keyword evidence="2" id="KW-1185">Reference proteome</keyword>
<sequence>MKIKQTVIALLAAAVCAQAGFEMPRHVYREKQLDEAIAEAKEKGKALAFVLTDETSS</sequence>